<dbReference type="GO" id="GO:0016740">
    <property type="term" value="F:transferase activity"/>
    <property type="evidence" value="ECO:0007669"/>
    <property type="project" value="UniProtKB-KW"/>
</dbReference>
<proteinExistence type="predicted"/>
<dbReference type="AlphaFoldDB" id="A0A7Z0MNY7"/>
<feature type="domain" description="Glycosyltransferase RgtA/B/C/D-like" evidence="2">
    <location>
        <begin position="1"/>
        <end position="90"/>
    </location>
</feature>
<dbReference type="Proteomes" id="UP000537890">
    <property type="component" value="Unassembled WGS sequence"/>
</dbReference>
<reference evidence="3 4" key="1">
    <citation type="submission" date="2020-05" db="EMBL/GenBank/DDBJ databases">
        <title>Horizontal transmission and recombination maintain forever young bacterial symbiont genomes.</title>
        <authorList>
            <person name="Russell S.L."/>
            <person name="Pepper-Tunick E."/>
            <person name="Svedberg J."/>
            <person name="Byrne A."/>
            <person name="Ruelas Castillo J."/>
            <person name="Vollmers C."/>
            <person name="Beinart R.A."/>
            <person name="Corbett-Detig R."/>
        </authorList>
    </citation>
    <scope>NUCLEOTIDE SEQUENCE [LARGE SCALE GENOMIC DNA]</scope>
    <source>
        <strain evidence="3">4727-3</strain>
    </source>
</reference>
<dbReference type="InterPro" id="IPR038731">
    <property type="entry name" value="RgtA/B/C-like"/>
</dbReference>
<protein>
    <submittedName>
        <fullName evidence="3">Glycosyltransferase family 39 protein</fullName>
    </submittedName>
</protein>
<sequence length="100" mass="10668">MHYWGSAISMAIFGTSNAAARLWCAGIGFLGALWIFFVANRLYGEPAGRYAFLILISSVLYVAIGHANVLDMGVSAFLALTVGAFALAQSTREKGSKGQY</sequence>
<gene>
    <name evidence="3" type="ORF">H0A75_05670</name>
</gene>
<dbReference type="EMBL" id="JACCHS010000092">
    <property type="protein sequence ID" value="NYT47141.1"/>
    <property type="molecule type" value="Genomic_DNA"/>
</dbReference>
<dbReference type="Pfam" id="PF13231">
    <property type="entry name" value="PMT_2"/>
    <property type="match status" value="1"/>
</dbReference>
<name>A0A7Z0MNY7_9GAMM</name>
<feature type="transmembrane region" description="Helical" evidence="1">
    <location>
        <begin position="47"/>
        <end position="64"/>
    </location>
</feature>
<evidence type="ECO:0000313" key="3">
    <source>
        <dbReference type="EMBL" id="NYT47141.1"/>
    </source>
</evidence>
<evidence type="ECO:0000259" key="2">
    <source>
        <dbReference type="Pfam" id="PF13231"/>
    </source>
</evidence>
<feature type="transmembrane region" description="Helical" evidence="1">
    <location>
        <begin position="20"/>
        <end position="40"/>
    </location>
</feature>
<evidence type="ECO:0000313" key="4">
    <source>
        <dbReference type="Proteomes" id="UP000537890"/>
    </source>
</evidence>
<keyword evidence="1" id="KW-0472">Membrane</keyword>
<keyword evidence="3" id="KW-0808">Transferase</keyword>
<organism evidence="3 4">
    <name type="scientific">Candidatus Methanofishera endochildressiae</name>
    <dbReference type="NCBI Taxonomy" id="2738884"/>
    <lineage>
        <taxon>Bacteria</taxon>
        <taxon>Pseudomonadati</taxon>
        <taxon>Pseudomonadota</taxon>
        <taxon>Gammaproteobacteria</taxon>
        <taxon>Candidatus Methanofishera</taxon>
    </lineage>
</organism>
<evidence type="ECO:0000256" key="1">
    <source>
        <dbReference type="SAM" id="Phobius"/>
    </source>
</evidence>
<keyword evidence="1" id="KW-1133">Transmembrane helix</keyword>
<keyword evidence="1" id="KW-0812">Transmembrane</keyword>
<feature type="transmembrane region" description="Helical" evidence="1">
    <location>
        <begin position="70"/>
        <end position="88"/>
    </location>
</feature>
<comment type="caution">
    <text evidence="3">The sequence shown here is derived from an EMBL/GenBank/DDBJ whole genome shotgun (WGS) entry which is preliminary data.</text>
</comment>
<accession>A0A7Z0MNY7</accession>